<dbReference type="HAMAP" id="MF_00110">
    <property type="entry name" value="DHQ_synthase"/>
    <property type="match status" value="1"/>
</dbReference>
<evidence type="ECO:0000256" key="11">
    <source>
        <dbReference type="ARBA" id="ARBA00022723"/>
    </source>
</evidence>
<gene>
    <name evidence="18" type="primary">aroB</name>
    <name evidence="21" type="ORF">D9V73_02515</name>
</gene>
<comment type="cofactor">
    <cofactor evidence="18">
        <name>Co(2+)</name>
        <dbReference type="ChEBI" id="CHEBI:48828"/>
    </cofactor>
    <cofactor evidence="18">
        <name>Zn(2+)</name>
        <dbReference type="ChEBI" id="CHEBI:29105"/>
    </cofactor>
    <text evidence="18">Binds 1 divalent metal cation per subunit. Can use either Co(2+) or Zn(2+).</text>
</comment>
<evidence type="ECO:0000256" key="5">
    <source>
        <dbReference type="ARBA" id="ARBA00004661"/>
    </source>
</evidence>
<keyword evidence="12 18" id="KW-0547">Nucleotide-binding</keyword>
<proteinExistence type="inferred from homology"/>
<name>A0A4D6YAR5_BUCMH</name>
<comment type="caution">
    <text evidence="18">Lacks conserved residue(s) required for the propagation of feature annotation.</text>
</comment>
<evidence type="ECO:0000256" key="13">
    <source>
        <dbReference type="ARBA" id="ARBA00022833"/>
    </source>
</evidence>
<feature type="domain" description="3-dehydroquinate synthase N-terminal" evidence="19">
    <location>
        <begin position="67"/>
        <end position="179"/>
    </location>
</feature>
<keyword evidence="17 18" id="KW-0170">Cobalt</keyword>
<keyword evidence="11 18" id="KW-0479">Metal-binding</keyword>
<keyword evidence="16 18" id="KW-0456">Lyase</keyword>
<feature type="domain" description="3-dehydroquinate synthase C-terminal" evidence="20">
    <location>
        <begin position="181"/>
        <end position="325"/>
    </location>
</feature>
<evidence type="ECO:0000256" key="3">
    <source>
        <dbReference type="ARBA" id="ARBA00003485"/>
    </source>
</evidence>
<dbReference type="PIRSF" id="PIRSF001455">
    <property type="entry name" value="DHQ_synth"/>
    <property type="match status" value="1"/>
</dbReference>
<dbReference type="InterPro" id="IPR030963">
    <property type="entry name" value="DHQ_synth_fam"/>
</dbReference>
<evidence type="ECO:0000259" key="19">
    <source>
        <dbReference type="Pfam" id="PF01761"/>
    </source>
</evidence>
<keyword evidence="15 18" id="KW-0057">Aromatic amino acid biosynthesis</keyword>
<feature type="binding site" evidence="18">
    <location>
        <begin position="129"/>
        <end position="130"/>
    </location>
    <ligand>
        <name>NAD(+)</name>
        <dbReference type="ChEBI" id="CHEBI:57540"/>
    </ligand>
</feature>
<dbReference type="AlphaFoldDB" id="A0A4D6YAR5"/>
<feature type="binding site" evidence="18">
    <location>
        <position position="264"/>
    </location>
    <ligand>
        <name>Zn(2+)</name>
        <dbReference type="ChEBI" id="CHEBI:29105"/>
    </ligand>
</feature>
<dbReference type="NCBIfam" id="TIGR01357">
    <property type="entry name" value="aroB"/>
    <property type="match status" value="1"/>
</dbReference>
<keyword evidence="10 18" id="KW-0028">Amino-acid biosynthesis</keyword>
<comment type="cofactor">
    <cofactor evidence="2 18">
        <name>NAD(+)</name>
        <dbReference type="ChEBI" id="CHEBI:57540"/>
    </cofactor>
</comment>
<comment type="similarity">
    <text evidence="6 18">Belongs to the sugar phosphate cyclases superfamily. Dehydroquinate synthase family.</text>
</comment>
<keyword evidence="14 18" id="KW-0520">NAD</keyword>
<feature type="binding site" evidence="18">
    <location>
        <position position="247"/>
    </location>
    <ligand>
        <name>Zn(2+)</name>
        <dbReference type="ChEBI" id="CHEBI:29105"/>
    </ligand>
</feature>
<dbReference type="Gene3D" id="3.40.50.1970">
    <property type="match status" value="1"/>
</dbReference>
<dbReference type="Proteomes" id="UP000298566">
    <property type="component" value="Chromosome"/>
</dbReference>
<evidence type="ECO:0000256" key="4">
    <source>
        <dbReference type="ARBA" id="ARBA00004496"/>
    </source>
</evidence>
<dbReference type="InterPro" id="IPR056179">
    <property type="entry name" value="DHQS_C"/>
</dbReference>
<accession>A0A4D6YAR5</accession>
<evidence type="ECO:0000256" key="17">
    <source>
        <dbReference type="ARBA" id="ARBA00023285"/>
    </source>
</evidence>
<dbReference type="GO" id="GO:0009073">
    <property type="term" value="P:aromatic amino acid family biosynthetic process"/>
    <property type="evidence" value="ECO:0007669"/>
    <property type="project" value="UniProtKB-KW"/>
</dbReference>
<dbReference type="PANTHER" id="PTHR43622:SF7">
    <property type="entry name" value="3-DEHYDROQUINATE SYNTHASE, CHLOROPLASTIC"/>
    <property type="match status" value="1"/>
</dbReference>
<feature type="binding site" evidence="18">
    <location>
        <position position="151"/>
    </location>
    <ligand>
        <name>NAD(+)</name>
        <dbReference type="ChEBI" id="CHEBI:57540"/>
    </ligand>
</feature>
<sequence length="360" mass="40417">MEKIEVFLGNRSYFINIGSSIFEIENIFFPLKPGDQAMLVTNNIVANMWKSNINYYLNKMEIKVDYVILPDGEVTKNVGSMEYIVSELLKKLHGRDTTLIALGGGVVGDITGFVASIYQRGVRFIQIPTTFLSQVDASIGGKTSINHILGKNMIGSFWQPVSVIVNLDYLSTLPKDQLISGIAEVIKYAIVFDSMFFNWLEENIDFILKLDVKKISYCIKKCCKIKKMIVEQDERENGSRILLNLGHTFGHAIETYLGYGIWLHGEAVAVGIAMSAETSCLLGWLSTFEKNRIINLLHRVGLPTKGPKNMDFSSYFSNFLRDKKVTSGMIRLVLPVSIGKAVIYSNIKDDILISAINRCR</sequence>
<evidence type="ECO:0000256" key="9">
    <source>
        <dbReference type="ARBA" id="ARBA00022490"/>
    </source>
</evidence>
<evidence type="ECO:0000256" key="14">
    <source>
        <dbReference type="ARBA" id="ARBA00023027"/>
    </source>
</evidence>
<dbReference type="InterPro" id="IPR016037">
    <property type="entry name" value="DHQ_synth_AroB"/>
</dbReference>
<keyword evidence="13 18" id="KW-0862">Zinc</keyword>
<dbReference type="RefSeq" id="WP_187307822.1">
    <property type="nucleotide sequence ID" value="NZ_CP033004.1"/>
</dbReference>
<dbReference type="CDD" id="cd08195">
    <property type="entry name" value="DHQS"/>
    <property type="match status" value="1"/>
</dbReference>
<dbReference type="Pfam" id="PF01761">
    <property type="entry name" value="DHQ_synthase"/>
    <property type="match status" value="1"/>
</dbReference>
<comment type="catalytic activity">
    <reaction evidence="1 18">
        <text>7-phospho-2-dehydro-3-deoxy-D-arabino-heptonate = 3-dehydroquinate + phosphate</text>
        <dbReference type="Rhea" id="RHEA:21968"/>
        <dbReference type="ChEBI" id="CHEBI:32364"/>
        <dbReference type="ChEBI" id="CHEBI:43474"/>
        <dbReference type="ChEBI" id="CHEBI:58394"/>
        <dbReference type="EC" id="4.2.3.4"/>
    </reaction>
</comment>
<dbReference type="GO" id="GO:0000166">
    <property type="term" value="F:nucleotide binding"/>
    <property type="evidence" value="ECO:0007669"/>
    <property type="project" value="UniProtKB-KW"/>
</dbReference>
<evidence type="ECO:0000313" key="22">
    <source>
        <dbReference type="Proteomes" id="UP000298566"/>
    </source>
</evidence>
<dbReference type="GO" id="GO:0005737">
    <property type="term" value="C:cytoplasm"/>
    <property type="evidence" value="ECO:0007669"/>
    <property type="project" value="UniProtKB-SubCell"/>
</dbReference>
<evidence type="ECO:0000259" key="20">
    <source>
        <dbReference type="Pfam" id="PF24621"/>
    </source>
</evidence>
<dbReference type="Gene3D" id="1.20.1090.10">
    <property type="entry name" value="Dehydroquinate synthase-like - alpha domain"/>
    <property type="match status" value="1"/>
</dbReference>
<dbReference type="GO" id="GO:0003856">
    <property type="term" value="F:3-dehydroquinate synthase activity"/>
    <property type="evidence" value="ECO:0007669"/>
    <property type="project" value="UniProtKB-UniRule"/>
</dbReference>
<dbReference type="InterPro" id="IPR030960">
    <property type="entry name" value="DHQS/DOIS_N"/>
</dbReference>
<dbReference type="Pfam" id="PF24621">
    <property type="entry name" value="DHQS_C"/>
    <property type="match status" value="1"/>
</dbReference>
<evidence type="ECO:0000256" key="7">
    <source>
        <dbReference type="ARBA" id="ARBA00013031"/>
    </source>
</evidence>
<dbReference type="SUPFAM" id="SSF56796">
    <property type="entry name" value="Dehydroquinate synthase-like"/>
    <property type="match status" value="1"/>
</dbReference>
<feature type="binding site" evidence="18">
    <location>
        <position position="142"/>
    </location>
    <ligand>
        <name>NAD(+)</name>
        <dbReference type="ChEBI" id="CHEBI:57540"/>
    </ligand>
</feature>
<evidence type="ECO:0000256" key="8">
    <source>
        <dbReference type="ARBA" id="ARBA00017684"/>
    </source>
</evidence>
<feature type="binding site" evidence="18">
    <location>
        <begin position="105"/>
        <end position="109"/>
    </location>
    <ligand>
        <name>NAD(+)</name>
        <dbReference type="ChEBI" id="CHEBI:57540"/>
    </ligand>
</feature>
<dbReference type="PANTHER" id="PTHR43622">
    <property type="entry name" value="3-DEHYDROQUINATE SYNTHASE"/>
    <property type="match status" value="1"/>
</dbReference>
<reference evidence="21 22" key="1">
    <citation type="submission" date="2018-10" db="EMBL/GenBank/DDBJ databases">
        <title>Comparative functional genomics of the obligate endosymbiont Buchnera aphidicola.</title>
        <authorList>
            <person name="Chong R.A."/>
        </authorList>
    </citation>
    <scope>NUCLEOTIDE SEQUENCE [LARGE SCALE GENOMIC DNA]</scope>
    <source>
        <strain evidence="21 22">Mrh</strain>
    </source>
</reference>
<evidence type="ECO:0000256" key="1">
    <source>
        <dbReference type="ARBA" id="ARBA00001393"/>
    </source>
</evidence>
<evidence type="ECO:0000256" key="12">
    <source>
        <dbReference type="ARBA" id="ARBA00022741"/>
    </source>
</evidence>
<evidence type="ECO:0000256" key="10">
    <source>
        <dbReference type="ARBA" id="ARBA00022605"/>
    </source>
</evidence>
<comment type="pathway">
    <text evidence="5 18">Metabolic intermediate biosynthesis; chorismate biosynthesis; chorismate from D-erythrose 4-phosphate and phosphoenolpyruvate: step 2/7.</text>
</comment>
<evidence type="ECO:0000256" key="2">
    <source>
        <dbReference type="ARBA" id="ARBA00001911"/>
    </source>
</evidence>
<dbReference type="UniPathway" id="UPA00053">
    <property type="reaction ID" value="UER00085"/>
</dbReference>
<evidence type="ECO:0000256" key="15">
    <source>
        <dbReference type="ARBA" id="ARBA00023141"/>
    </source>
</evidence>
<protein>
    <recommendedName>
        <fullName evidence="8 18">3-dehydroquinate synthase</fullName>
        <shortName evidence="18">DHQS</shortName>
        <ecNumber evidence="7 18">4.2.3.4</ecNumber>
    </recommendedName>
</protein>
<dbReference type="FunFam" id="3.40.50.1970:FF:000001">
    <property type="entry name" value="3-dehydroquinate synthase"/>
    <property type="match status" value="1"/>
</dbReference>
<dbReference type="GO" id="GO:0046872">
    <property type="term" value="F:metal ion binding"/>
    <property type="evidence" value="ECO:0007669"/>
    <property type="project" value="UniProtKB-KW"/>
</dbReference>
<organism evidence="21 22">
    <name type="scientific">Buchnera aphidicola subsp. Melaphis rhois</name>
    <dbReference type="NCBI Taxonomy" id="118103"/>
    <lineage>
        <taxon>Bacteria</taxon>
        <taxon>Pseudomonadati</taxon>
        <taxon>Pseudomonadota</taxon>
        <taxon>Gammaproteobacteria</taxon>
        <taxon>Enterobacterales</taxon>
        <taxon>Erwiniaceae</taxon>
        <taxon>Buchnera</taxon>
    </lineage>
</organism>
<evidence type="ECO:0000256" key="18">
    <source>
        <dbReference type="HAMAP-Rule" id="MF_00110"/>
    </source>
</evidence>
<keyword evidence="9 18" id="KW-0963">Cytoplasm</keyword>
<dbReference type="GO" id="GO:0009423">
    <property type="term" value="P:chorismate biosynthetic process"/>
    <property type="evidence" value="ECO:0007669"/>
    <property type="project" value="UniProtKB-UniRule"/>
</dbReference>
<evidence type="ECO:0000313" key="21">
    <source>
        <dbReference type="EMBL" id="QCI23491.1"/>
    </source>
</evidence>
<feature type="binding site" evidence="18">
    <location>
        <position position="184"/>
    </location>
    <ligand>
        <name>Zn(2+)</name>
        <dbReference type="ChEBI" id="CHEBI:29105"/>
    </ligand>
</feature>
<comment type="subcellular location">
    <subcellularLocation>
        <location evidence="4 18">Cytoplasm</location>
    </subcellularLocation>
</comment>
<feature type="binding site" evidence="18">
    <location>
        <begin position="71"/>
        <end position="76"/>
    </location>
    <ligand>
        <name>NAD(+)</name>
        <dbReference type="ChEBI" id="CHEBI:57540"/>
    </ligand>
</feature>
<evidence type="ECO:0000256" key="6">
    <source>
        <dbReference type="ARBA" id="ARBA00005412"/>
    </source>
</evidence>
<evidence type="ECO:0000256" key="16">
    <source>
        <dbReference type="ARBA" id="ARBA00023239"/>
    </source>
</evidence>
<dbReference type="InterPro" id="IPR050071">
    <property type="entry name" value="Dehydroquinate_synthase"/>
</dbReference>
<dbReference type="EMBL" id="CP033004">
    <property type="protein sequence ID" value="QCI23491.1"/>
    <property type="molecule type" value="Genomic_DNA"/>
</dbReference>
<comment type="function">
    <text evidence="3 18">Catalyzes the conversion of 3-deoxy-D-arabino-heptulosonate 7-phosphate (DAHP) to dehydroquinate (DHQ).</text>
</comment>
<dbReference type="EC" id="4.2.3.4" evidence="7 18"/>
<dbReference type="GO" id="GO:0008652">
    <property type="term" value="P:amino acid biosynthetic process"/>
    <property type="evidence" value="ECO:0007669"/>
    <property type="project" value="UniProtKB-KW"/>
</dbReference>